<feature type="region of interest" description="Disordered" evidence="8">
    <location>
        <begin position="134"/>
        <end position="199"/>
    </location>
</feature>
<feature type="region of interest" description="Disordered" evidence="8">
    <location>
        <begin position="242"/>
        <end position="294"/>
    </location>
</feature>
<evidence type="ECO:0000256" key="6">
    <source>
        <dbReference type="ARBA" id="ARBA00023163"/>
    </source>
</evidence>
<sequence>MTAVYSMAEDQPLGEVILNSQEEPDKSKGGGEDLDRSKEGDSDELSGSFSDGEGDNGQRNGSDDDNKHRKRRRQRRVKGGKRHHRKYRPYNTLSYVERQVLDEKEAQRASSKRDDLFASGHPLAPFNTTQFLIEDHIKSQVSPDLSNNPSPVPPSPVRQNGTDVADEIVDLPDEKEPDDKGDAVVAVEESQDSPAPADGVYDREFVATYENVNQDRLYTMSRDDLIRMAATLEMKCETMERALRQQRVSGEEEREVNDDSDEREGSDVNSLGSSNEEFGDVDMSSGTKVVVDEC</sequence>
<feature type="compositionally biased region" description="Polar residues" evidence="8">
    <location>
        <begin position="267"/>
        <end position="276"/>
    </location>
</feature>
<evidence type="ECO:0000256" key="4">
    <source>
        <dbReference type="ARBA" id="ARBA00023015"/>
    </source>
</evidence>
<evidence type="ECO:0000256" key="3">
    <source>
        <dbReference type="ARBA" id="ARBA00022491"/>
    </source>
</evidence>
<dbReference type="GO" id="GO:0005737">
    <property type="term" value="C:cytoplasm"/>
    <property type="evidence" value="ECO:0007669"/>
    <property type="project" value="InterPro"/>
</dbReference>
<dbReference type="GO" id="GO:0000122">
    <property type="term" value="P:negative regulation of transcription by RNA polymerase II"/>
    <property type="evidence" value="ECO:0007669"/>
    <property type="project" value="InterPro"/>
</dbReference>
<organism evidence="9 10">
    <name type="scientific">Littorina saxatilis</name>
    <dbReference type="NCBI Taxonomy" id="31220"/>
    <lineage>
        <taxon>Eukaryota</taxon>
        <taxon>Metazoa</taxon>
        <taxon>Spiralia</taxon>
        <taxon>Lophotrochozoa</taxon>
        <taxon>Mollusca</taxon>
        <taxon>Gastropoda</taxon>
        <taxon>Caenogastropoda</taxon>
        <taxon>Littorinimorpha</taxon>
        <taxon>Littorinoidea</taxon>
        <taxon>Littorinidae</taxon>
        <taxon>Littorina</taxon>
    </lineage>
</organism>
<evidence type="ECO:0000256" key="8">
    <source>
        <dbReference type="SAM" id="MobiDB-lite"/>
    </source>
</evidence>
<reference evidence="9 10" key="1">
    <citation type="submission" date="2024-02" db="EMBL/GenBank/DDBJ databases">
        <title>Chromosome-scale genome assembly of the rough periwinkle Littorina saxatilis.</title>
        <authorList>
            <person name="De Jode A."/>
            <person name="Faria R."/>
            <person name="Formenti G."/>
            <person name="Sims Y."/>
            <person name="Smith T.P."/>
            <person name="Tracey A."/>
            <person name="Wood J.M.D."/>
            <person name="Zagrodzka Z.B."/>
            <person name="Johannesson K."/>
            <person name="Butlin R.K."/>
            <person name="Leder E.H."/>
        </authorList>
    </citation>
    <scope>NUCLEOTIDE SEQUENCE [LARGE SCALE GENOMIC DNA]</scope>
    <source>
        <strain evidence="9">Snail1</strain>
        <tissue evidence="9">Muscle</tissue>
    </source>
</reference>
<dbReference type="Proteomes" id="UP001374579">
    <property type="component" value="Unassembled WGS sequence"/>
</dbReference>
<dbReference type="PANTHER" id="PTHR13469">
    <property type="entry name" value="HEXAMETHYLENE BISACETAMIDE INDUCIBLE 1"/>
    <property type="match status" value="1"/>
</dbReference>
<evidence type="ECO:0000256" key="1">
    <source>
        <dbReference type="ARBA" id="ARBA00004123"/>
    </source>
</evidence>
<comment type="subcellular location">
    <subcellularLocation>
        <location evidence="1">Nucleus</location>
    </subcellularLocation>
</comment>
<feature type="compositionally biased region" description="Basic and acidic residues" evidence="8">
    <location>
        <begin position="23"/>
        <end position="40"/>
    </location>
</feature>
<protein>
    <submittedName>
        <fullName evidence="9">Uncharacterized protein</fullName>
    </submittedName>
</protein>
<keyword evidence="7" id="KW-0539">Nucleus</keyword>
<dbReference type="InterPro" id="IPR024872">
    <property type="entry name" value="HEXIM"/>
</dbReference>
<feature type="compositionally biased region" description="Basic residues" evidence="8">
    <location>
        <begin position="68"/>
        <end position="88"/>
    </location>
</feature>
<keyword evidence="10" id="KW-1185">Reference proteome</keyword>
<evidence type="ECO:0000313" key="10">
    <source>
        <dbReference type="Proteomes" id="UP001374579"/>
    </source>
</evidence>
<dbReference type="Pfam" id="PF15313">
    <property type="entry name" value="HEXIM"/>
    <property type="match status" value="1"/>
</dbReference>
<comment type="similarity">
    <text evidence="2">Belongs to the HEXIM family.</text>
</comment>
<dbReference type="GO" id="GO:0005654">
    <property type="term" value="C:nucleoplasm"/>
    <property type="evidence" value="ECO:0007669"/>
    <property type="project" value="TreeGrafter"/>
</dbReference>
<comment type="caution">
    <text evidence="9">The sequence shown here is derived from an EMBL/GenBank/DDBJ whole genome shotgun (WGS) entry which is preliminary data.</text>
</comment>
<dbReference type="GO" id="GO:0004861">
    <property type="term" value="F:cyclin-dependent protein serine/threonine kinase inhibitor activity"/>
    <property type="evidence" value="ECO:0007669"/>
    <property type="project" value="InterPro"/>
</dbReference>
<evidence type="ECO:0000313" key="9">
    <source>
        <dbReference type="EMBL" id="KAK7092936.1"/>
    </source>
</evidence>
<dbReference type="GO" id="GO:0097322">
    <property type="term" value="F:7SK snRNA binding"/>
    <property type="evidence" value="ECO:0007669"/>
    <property type="project" value="TreeGrafter"/>
</dbReference>
<dbReference type="EMBL" id="JBAMIC010000021">
    <property type="protein sequence ID" value="KAK7092936.1"/>
    <property type="molecule type" value="Genomic_DNA"/>
</dbReference>
<gene>
    <name evidence="9" type="ORF">V1264_008609</name>
</gene>
<keyword evidence="6" id="KW-0804">Transcription</keyword>
<dbReference type="AlphaFoldDB" id="A0AAN9ATF1"/>
<proteinExistence type="inferred from homology"/>
<evidence type="ECO:0000256" key="5">
    <source>
        <dbReference type="ARBA" id="ARBA00023054"/>
    </source>
</evidence>
<dbReference type="PANTHER" id="PTHR13469:SF8">
    <property type="entry name" value="HEXIM P-TEFB COMPLEX SUBUNIT 1"/>
    <property type="match status" value="1"/>
</dbReference>
<feature type="compositionally biased region" description="Acidic residues" evidence="8">
    <location>
        <begin position="252"/>
        <end position="264"/>
    </location>
</feature>
<dbReference type="PRINTS" id="PR02094">
    <property type="entry name" value="HEXIMFAMILY"/>
</dbReference>
<name>A0AAN9ATF1_9CAEN</name>
<feature type="region of interest" description="Disordered" evidence="8">
    <location>
        <begin position="1"/>
        <end position="121"/>
    </location>
</feature>
<accession>A0AAN9ATF1</accession>
<keyword evidence="3" id="KW-0678">Repressor</keyword>
<evidence type="ECO:0000256" key="2">
    <source>
        <dbReference type="ARBA" id="ARBA00008409"/>
    </source>
</evidence>
<feature type="compositionally biased region" description="Basic and acidic residues" evidence="8">
    <location>
        <begin position="172"/>
        <end position="182"/>
    </location>
</feature>
<feature type="compositionally biased region" description="Basic and acidic residues" evidence="8">
    <location>
        <begin position="99"/>
        <end position="116"/>
    </location>
</feature>
<dbReference type="Gene3D" id="6.10.250.2910">
    <property type="match status" value="1"/>
</dbReference>
<keyword evidence="4" id="KW-0805">Transcription regulation</keyword>
<keyword evidence="5" id="KW-0175">Coiled coil</keyword>
<evidence type="ECO:0000256" key="7">
    <source>
        <dbReference type="ARBA" id="ARBA00023242"/>
    </source>
</evidence>